<evidence type="ECO:0000313" key="2">
    <source>
        <dbReference type="EMBL" id="NEV66785.1"/>
    </source>
</evidence>
<dbReference type="EMBL" id="JTHE02000003">
    <property type="protein sequence ID" value="NEV66785.1"/>
    <property type="molecule type" value="Genomic_DNA"/>
</dbReference>
<feature type="region of interest" description="Disordered" evidence="1">
    <location>
        <begin position="273"/>
        <end position="324"/>
    </location>
</feature>
<accession>A0A0C1V4E8</accession>
<gene>
    <name evidence="2" type="ORF">QQ91_006610</name>
</gene>
<proteinExistence type="predicted"/>
<comment type="caution">
    <text evidence="2">The sequence shown here is derived from an EMBL/GenBank/DDBJ whole genome shotgun (WGS) entry which is preliminary data.</text>
</comment>
<feature type="compositionally biased region" description="Low complexity" evidence="1">
    <location>
        <begin position="283"/>
        <end position="295"/>
    </location>
</feature>
<organism evidence="2">
    <name type="scientific">Lyngbya confervoides BDU141951</name>
    <dbReference type="NCBI Taxonomy" id="1574623"/>
    <lineage>
        <taxon>Bacteria</taxon>
        <taxon>Bacillati</taxon>
        <taxon>Cyanobacteriota</taxon>
        <taxon>Cyanophyceae</taxon>
        <taxon>Oscillatoriophycideae</taxon>
        <taxon>Oscillatoriales</taxon>
        <taxon>Microcoleaceae</taxon>
        <taxon>Lyngbya</taxon>
    </lineage>
</organism>
<protein>
    <submittedName>
        <fullName evidence="2">Uncharacterized protein</fullName>
    </submittedName>
</protein>
<reference evidence="2" key="3">
    <citation type="submission" date="2020-02" db="EMBL/GenBank/DDBJ databases">
        <authorList>
            <person name="Sarangi A.N."/>
            <person name="Ghosh S."/>
            <person name="Mukherjee M."/>
            <person name="Tripathy S."/>
        </authorList>
    </citation>
    <scope>NUCLEOTIDE SEQUENCE</scope>
    <source>
        <strain evidence="2">BDU141951</strain>
    </source>
</reference>
<sequence length="324" mass="35763">MTPLDAATQRSLTAALYAYLNDYGGDSIDEVRAIAGAILAAKEQAGEWSLPGWEVEQWVDTLVADVDLSQPLPSIWQAADQQLAHQAQHWREQLAVKTRATVDAYLQQYSFTEGLSLHQLVATVLPLVTDATLPRDTARQLIETVSSQVDLSSVSDRVIDRKWVLLAEQVHQLWQQRDMANSVTDVMQAYVHKFQPAAVDIGESLIEQAVEAVSNSKLKLGLDTELTPDTRKLLIKQVMLQVKLRDMSSPPVKTALEIAQDLHNEVVRYRHDRGLDDPNYWPTTTTSAANDDSSALGGEISIGINVRPRPSDPESTGNISSTDS</sequence>
<feature type="compositionally biased region" description="Polar residues" evidence="1">
    <location>
        <begin position="313"/>
        <end position="324"/>
    </location>
</feature>
<dbReference type="AlphaFoldDB" id="A0A0C1V4E8"/>
<reference evidence="2" key="2">
    <citation type="journal article" date="2015" name="Genome Announc.">
        <title>Draft Genome Sequence of Filamentous Marine Cyanobacterium Lyngbya confervoides Strain BDU141951.</title>
        <authorList>
            <person name="Chandrababunaidu M.M."/>
            <person name="Sen D."/>
            <person name="Tripathy S."/>
        </authorList>
    </citation>
    <scope>NUCLEOTIDE SEQUENCE</scope>
    <source>
        <strain evidence="2">BDU141951</strain>
    </source>
</reference>
<evidence type="ECO:0000256" key="1">
    <source>
        <dbReference type="SAM" id="MobiDB-lite"/>
    </source>
</evidence>
<reference evidence="2" key="1">
    <citation type="submission" date="2014-11" db="EMBL/GenBank/DDBJ databases">
        <authorList>
            <person name="Malar M.C."/>
            <person name="Sen D."/>
            <person name="Tripathy S."/>
        </authorList>
    </citation>
    <scope>NUCLEOTIDE SEQUENCE</scope>
    <source>
        <strain evidence="2">BDU141951</strain>
    </source>
</reference>
<name>A0A0C1V4E8_9CYAN</name>